<reference evidence="4" key="1">
    <citation type="submission" date="2019-12" db="EMBL/GenBank/DDBJ databases">
        <authorList>
            <person name="Scholes J."/>
        </authorList>
    </citation>
    <scope>NUCLEOTIDE SEQUENCE</scope>
</reference>
<dbReference type="GO" id="GO:0005524">
    <property type="term" value="F:ATP binding"/>
    <property type="evidence" value="ECO:0007669"/>
    <property type="project" value="UniProtKB-KW"/>
</dbReference>
<dbReference type="GO" id="GO:0000723">
    <property type="term" value="P:telomere maintenance"/>
    <property type="evidence" value="ECO:0007669"/>
    <property type="project" value="InterPro"/>
</dbReference>
<keyword evidence="1" id="KW-0547">Nucleotide-binding</keyword>
<keyword evidence="5" id="KW-1185">Reference proteome</keyword>
<keyword evidence="1" id="KW-0347">Helicase</keyword>
<dbReference type="EC" id="5.6.2.3" evidence="1"/>
<dbReference type="OrthoDB" id="1931557at2759"/>
<keyword evidence="1" id="KW-0234">DNA repair</keyword>
<comment type="cofactor">
    <cofactor evidence="1">
        <name>Mg(2+)</name>
        <dbReference type="ChEBI" id="CHEBI:18420"/>
    </cofactor>
</comment>
<proteinExistence type="inferred from homology"/>
<evidence type="ECO:0000313" key="5">
    <source>
        <dbReference type="Proteomes" id="UP001153555"/>
    </source>
</evidence>
<keyword evidence="1" id="KW-0233">DNA recombination</keyword>
<keyword evidence="1" id="KW-0067">ATP-binding</keyword>
<protein>
    <recommendedName>
        <fullName evidence="1">ATP-dependent DNA helicase</fullName>
        <ecNumber evidence="1">5.6.2.3</ecNumber>
    </recommendedName>
</protein>
<dbReference type="AlphaFoldDB" id="A0A9N7P1U5"/>
<dbReference type="PANTHER" id="PTHR10492:SF101">
    <property type="entry name" value="ATP-DEPENDENT DNA HELICASE"/>
    <property type="match status" value="1"/>
</dbReference>
<organism evidence="4 5">
    <name type="scientific">Striga hermonthica</name>
    <name type="common">Purple witchweed</name>
    <name type="synonym">Buchnera hermonthica</name>
    <dbReference type="NCBI Taxonomy" id="68872"/>
    <lineage>
        <taxon>Eukaryota</taxon>
        <taxon>Viridiplantae</taxon>
        <taxon>Streptophyta</taxon>
        <taxon>Embryophyta</taxon>
        <taxon>Tracheophyta</taxon>
        <taxon>Spermatophyta</taxon>
        <taxon>Magnoliopsida</taxon>
        <taxon>eudicotyledons</taxon>
        <taxon>Gunneridae</taxon>
        <taxon>Pentapetalae</taxon>
        <taxon>asterids</taxon>
        <taxon>lamiids</taxon>
        <taxon>Lamiales</taxon>
        <taxon>Orobanchaceae</taxon>
        <taxon>Buchnereae</taxon>
        <taxon>Striga</taxon>
    </lineage>
</organism>
<evidence type="ECO:0000259" key="3">
    <source>
        <dbReference type="Pfam" id="PF05970"/>
    </source>
</evidence>
<dbReference type="GO" id="GO:0043139">
    <property type="term" value="F:5'-3' DNA helicase activity"/>
    <property type="evidence" value="ECO:0007669"/>
    <property type="project" value="UniProtKB-EC"/>
</dbReference>
<dbReference type="InterPro" id="IPR010285">
    <property type="entry name" value="DNA_helicase_pif1-like_DEAD"/>
</dbReference>
<dbReference type="EMBL" id="CACSLK010034598">
    <property type="protein sequence ID" value="CAA0843023.1"/>
    <property type="molecule type" value="Genomic_DNA"/>
</dbReference>
<dbReference type="Gene3D" id="3.40.50.300">
    <property type="entry name" value="P-loop containing nucleotide triphosphate hydrolases"/>
    <property type="match status" value="1"/>
</dbReference>
<name>A0A9N7P1U5_STRHE</name>
<keyword evidence="2" id="KW-0812">Transmembrane</keyword>
<dbReference type="PANTHER" id="PTHR10492">
    <property type="match status" value="1"/>
</dbReference>
<feature type="transmembrane region" description="Helical" evidence="2">
    <location>
        <begin position="78"/>
        <end position="99"/>
    </location>
</feature>
<evidence type="ECO:0000256" key="2">
    <source>
        <dbReference type="SAM" id="Phobius"/>
    </source>
</evidence>
<dbReference type="GO" id="GO:0006281">
    <property type="term" value="P:DNA repair"/>
    <property type="evidence" value="ECO:0007669"/>
    <property type="project" value="UniProtKB-KW"/>
</dbReference>
<comment type="catalytic activity">
    <reaction evidence="1">
        <text>ATP + H2O = ADP + phosphate + H(+)</text>
        <dbReference type="Rhea" id="RHEA:13065"/>
        <dbReference type="ChEBI" id="CHEBI:15377"/>
        <dbReference type="ChEBI" id="CHEBI:15378"/>
        <dbReference type="ChEBI" id="CHEBI:30616"/>
        <dbReference type="ChEBI" id="CHEBI:43474"/>
        <dbReference type="ChEBI" id="CHEBI:456216"/>
        <dbReference type="EC" id="5.6.2.3"/>
    </reaction>
</comment>
<dbReference type="Proteomes" id="UP001153555">
    <property type="component" value="Unassembled WGS sequence"/>
</dbReference>
<keyword evidence="1" id="KW-0378">Hydrolase</keyword>
<comment type="caution">
    <text evidence="4">The sequence shown here is derived from an EMBL/GenBank/DDBJ whole genome shotgun (WGS) entry which is preliminary data.</text>
</comment>
<dbReference type="GO" id="GO:0016787">
    <property type="term" value="F:hydrolase activity"/>
    <property type="evidence" value="ECO:0007669"/>
    <property type="project" value="UniProtKB-KW"/>
</dbReference>
<dbReference type="InterPro" id="IPR027417">
    <property type="entry name" value="P-loop_NTPase"/>
</dbReference>
<dbReference type="Pfam" id="PF05970">
    <property type="entry name" value="PIF1"/>
    <property type="match status" value="1"/>
</dbReference>
<gene>
    <name evidence="4" type="ORF">SHERM_08877</name>
</gene>
<feature type="non-terminal residue" evidence="4">
    <location>
        <position position="1"/>
    </location>
</feature>
<comment type="similarity">
    <text evidence="1">Belongs to the helicase family.</text>
</comment>
<feature type="non-terminal residue" evidence="4">
    <location>
        <position position="139"/>
    </location>
</feature>
<keyword evidence="2" id="KW-1133">Transmembrane helix</keyword>
<sequence length="139" mass="15610">LRLTEEQIKNLDLAEIENLLRRHGTTLREYETMPFPDMDNIYSSSDRLILDELNYDRKALAVEHEMLLNKMTAEQRSVYSRIMSVVESGQGGLFFVYGYGGTGKTFLWRTLYAGLRSKGGIVLCVASSGIASLLLPGGR</sequence>
<feature type="domain" description="DNA helicase Pif1-like DEAD-box helicase" evidence="3">
    <location>
        <begin position="71"/>
        <end position="139"/>
    </location>
</feature>
<keyword evidence="1" id="KW-0227">DNA damage</keyword>
<dbReference type="GO" id="GO:0006310">
    <property type="term" value="P:DNA recombination"/>
    <property type="evidence" value="ECO:0007669"/>
    <property type="project" value="UniProtKB-KW"/>
</dbReference>
<accession>A0A9N7P1U5</accession>
<evidence type="ECO:0000313" key="4">
    <source>
        <dbReference type="EMBL" id="CAA0843023.1"/>
    </source>
</evidence>
<keyword evidence="2" id="KW-0472">Membrane</keyword>
<feature type="transmembrane region" description="Helical" evidence="2">
    <location>
        <begin position="119"/>
        <end position="137"/>
    </location>
</feature>
<dbReference type="SUPFAM" id="SSF52540">
    <property type="entry name" value="P-loop containing nucleoside triphosphate hydrolases"/>
    <property type="match status" value="1"/>
</dbReference>
<evidence type="ECO:0000256" key="1">
    <source>
        <dbReference type="RuleBase" id="RU363044"/>
    </source>
</evidence>